<dbReference type="GeneTree" id="ENSGT00940000177805"/>
<dbReference type="Gene3D" id="1.10.533.10">
    <property type="entry name" value="Death Domain, Fas"/>
    <property type="match status" value="1"/>
</dbReference>
<dbReference type="Proteomes" id="UP000694389">
    <property type="component" value="Unassembled WGS sequence"/>
</dbReference>
<dbReference type="GO" id="GO:0042981">
    <property type="term" value="P:regulation of apoptotic process"/>
    <property type="evidence" value="ECO:0007669"/>
    <property type="project" value="InterPro"/>
</dbReference>
<evidence type="ECO:0000259" key="1">
    <source>
        <dbReference type="PROSITE" id="PS50209"/>
    </source>
</evidence>
<dbReference type="CDD" id="cd01671">
    <property type="entry name" value="CARD"/>
    <property type="match status" value="1"/>
</dbReference>
<evidence type="ECO:0000313" key="3">
    <source>
        <dbReference type="Proteomes" id="UP000694389"/>
    </source>
</evidence>
<name>A0A8C4E379_DICLA</name>
<evidence type="ECO:0000313" key="2">
    <source>
        <dbReference type="Ensembl" id="ENSDLAP00005011762.1"/>
    </source>
</evidence>
<keyword evidence="3" id="KW-1185">Reference proteome</keyword>
<feature type="domain" description="CARD" evidence="1">
    <location>
        <begin position="1"/>
        <end position="59"/>
    </location>
</feature>
<dbReference type="Pfam" id="PF00619">
    <property type="entry name" value="CARD"/>
    <property type="match status" value="1"/>
</dbReference>
<reference evidence="2" key="1">
    <citation type="submission" date="2025-08" db="UniProtKB">
        <authorList>
            <consortium name="Ensembl"/>
        </authorList>
    </citation>
    <scope>IDENTIFICATION</scope>
</reference>
<accession>A0A8C4E379</accession>
<organism evidence="2 3">
    <name type="scientific">Dicentrarchus labrax</name>
    <name type="common">European seabass</name>
    <name type="synonym">Morone labrax</name>
    <dbReference type="NCBI Taxonomy" id="13489"/>
    <lineage>
        <taxon>Eukaryota</taxon>
        <taxon>Metazoa</taxon>
        <taxon>Chordata</taxon>
        <taxon>Craniata</taxon>
        <taxon>Vertebrata</taxon>
        <taxon>Euteleostomi</taxon>
        <taxon>Actinopterygii</taxon>
        <taxon>Neopterygii</taxon>
        <taxon>Teleostei</taxon>
        <taxon>Neoteleostei</taxon>
        <taxon>Acanthomorphata</taxon>
        <taxon>Eupercaria</taxon>
        <taxon>Moronidae</taxon>
        <taxon>Dicentrarchus</taxon>
    </lineage>
</organism>
<dbReference type="AlphaFoldDB" id="A0A8C4E379"/>
<dbReference type="Ensembl" id="ENSDLAT00005012876.2">
    <property type="protein sequence ID" value="ENSDLAP00005011762.1"/>
    <property type="gene ID" value="ENSDLAG00005006036.2"/>
</dbReference>
<protein>
    <recommendedName>
        <fullName evidence="1">CARD domain-containing protein</fullName>
    </recommendedName>
</protein>
<dbReference type="InterPro" id="IPR011029">
    <property type="entry name" value="DEATH-like_dom_sf"/>
</dbReference>
<proteinExistence type="predicted"/>
<reference evidence="2" key="2">
    <citation type="submission" date="2025-09" db="UniProtKB">
        <authorList>
            <consortium name="Ensembl"/>
        </authorList>
    </citation>
    <scope>IDENTIFICATION</scope>
</reference>
<sequence>MADHSFILQHVHAKHIITDRQYQYIKHISQPEDRITNLIDQVICKGQETCSSFLEVLKQPDVLRTYPQLKHITKNGLLSTVIFEQCAKCNECLNCLILTSKDMRQSLADICGRKDSGVYLGCFL</sequence>
<dbReference type="PROSITE" id="PS50209">
    <property type="entry name" value="CARD"/>
    <property type="match status" value="1"/>
</dbReference>
<dbReference type="InterPro" id="IPR001315">
    <property type="entry name" value="CARD"/>
</dbReference>
<dbReference type="SUPFAM" id="SSF47986">
    <property type="entry name" value="DEATH domain"/>
    <property type="match status" value="1"/>
</dbReference>